<feature type="compositionally biased region" description="Polar residues" evidence="1">
    <location>
        <begin position="112"/>
        <end position="123"/>
    </location>
</feature>
<reference evidence="2" key="1">
    <citation type="submission" date="2014-12" db="EMBL/GenBank/DDBJ databases">
        <title>Insight into the proteome of Arion vulgaris.</title>
        <authorList>
            <person name="Aradska J."/>
            <person name="Bulat T."/>
            <person name="Smidak R."/>
            <person name="Sarate P."/>
            <person name="Gangsoo J."/>
            <person name="Sialana F."/>
            <person name="Bilban M."/>
            <person name="Lubec G."/>
        </authorList>
    </citation>
    <scope>NUCLEOTIDE SEQUENCE</scope>
    <source>
        <tissue evidence="2">Skin</tissue>
    </source>
</reference>
<gene>
    <name evidence="2" type="primary">ORF29371</name>
</gene>
<organism evidence="2">
    <name type="scientific">Arion vulgaris</name>
    <dbReference type="NCBI Taxonomy" id="1028688"/>
    <lineage>
        <taxon>Eukaryota</taxon>
        <taxon>Metazoa</taxon>
        <taxon>Spiralia</taxon>
        <taxon>Lophotrochozoa</taxon>
        <taxon>Mollusca</taxon>
        <taxon>Gastropoda</taxon>
        <taxon>Heterobranchia</taxon>
        <taxon>Euthyneura</taxon>
        <taxon>Panpulmonata</taxon>
        <taxon>Eupulmonata</taxon>
        <taxon>Stylommatophora</taxon>
        <taxon>Helicina</taxon>
        <taxon>Arionoidea</taxon>
        <taxon>Arionidae</taxon>
        <taxon>Arion</taxon>
    </lineage>
</organism>
<sequence length="148" mass="16057">VNSFESSIPTHSHQSKEVTIIAQENESKTVAARESQISTDADEFTIQTVSLQEIVDSETNTLAFMEQTHRRGQNESFMSCVSNIINPVSSKSVPVTVSASSEIQTTHDNDSSHVTSATVSNMNDTKPYPTTMYIVTSSGILPVNSNTS</sequence>
<evidence type="ECO:0000313" key="2">
    <source>
        <dbReference type="EMBL" id="CEK57134.1"/>
    </source>
</evidence>
<evidence type="ECO:0000256" key="1">
    <source>
        <dbReference type="SAM" id="MobiDB-lite"/>
    </source>
</evidence>
<proteinExistence type="predicted"/>
<protein>
    <submittedName>
        <fullName evidence="2">Uncharacterized protein</fullName>
    </submittedName>
</protein>
<dbReference type="AlphaFoldDB" id="A0A0B6YLP0"/>
<name>A0A0B6YLP0_9EUPU</name>
<feature type="non-terminal residue" evidence="2">
    <location>
        <position position="1"/>
    </location>
</feature>
<feature type="region of interest" description="Disordered" evidence="1">
    <location>
        <begin position="102"/>
        <end position="123"/>
    </location>
</feature>
<dbReference type="EMBL" id="HACG01010269">
    <property type="protein sequence ID" value="CEK57134.1"/>
    <property type="molecule type" value="Transcribed_RNA"/>
</dbReference>
<accession>A0A0B6YLP0</accession>